<evidence type="ECO:0000259" key="2">
    <source>
        <dbReference type="PROSITE" id="PS51702"/>
    </source>
</evidence>
<accession>A0A0T7FAY2</accession>
<gene>
    <name evidence="3" type="ORF">NGAL_HAMBI1145_09490</name>
</gene>
<dbReference type="InterPro" id="IPR015378">
    <property type="entry name" value="Transposase-like_Mu_C"/>
</dbReference>
<reference evidence="3 4" key="1">
    <citation type="submission" date="2014-08" db="EMBL/GenBank/DDBJ databases">
        <authorList>
            <person name="Chen Y.-H."/>
        </authorList>
    </citation>
    <scope>NUCLEOTIDE SEQUENCE [LARGE SCALE GENOMIC DNA]</scope>
</reference>
<dbReference type="Proteomes" id="UP000046176">
    <property type="component" value="Unassembled WGS sequence"/>
</dbReference>
<dbReference type="PANTHER" id="PTHR35004">
    <property type="entry name" value="TRANSPOSASE RV3428C-RELATED"/>
    <property type="match status" value="1"/>
</dbReference>
<dbReference type="InterPro" id="IPR036388">
    <property type="entry name" value="WH-like_DNA-bd_sf"/>
</dbReference>
<protein>
    <submittedName>
        <fullName evidence="3">Putative transposase/recombinase</fullName>
    </submittedName>
</protein>
<dbReference type="Pfam" id="PF00665">
    <property type="entry name" value="rve"/>
    <property type="match status" value="1"/>
</dbReference>
<evidence type="ECO:0000313" key="4">
    <source>
        <dbReference type="Proteomes" id="UP000046176"/>
    </source>
</evidence>
<name>A0A0T7FAY2_NEOGA</name>
<evidence type="ECO:0000259" key="1">
    <source>
        <dbReference type="PROSITE" id="PS50994"/>
    </source>
</evidence>
<dbReference type="Gene3D" id="3.30.420.10">
    <property type="entry name" value="Ribonuclease H-like superfamily/Ribonuclease H"/>
    <property type="match status" value="1"/>
</dbReference>
<dbReference type="OrthoDB" id="5287589at2"/>
<dbReference type="InterPro" id="IPR003314">
    <property type="entry name" value="Mu-type_HTH"/>
</dbReference>
<dbReference type="RefSeq" id="WP_046665198.1">
    <property type="nucleotide sequence ID" value="NZ_CCRH01000002.1"/>
</dbReference>
<dbReference type="InterPro" id="IPR009061">
    <property type="entry name" value="DNA-bd_dom_put_sf"/>
</dbReference>
<evidence type="ECO:0000313" key="3">
    <source>
        <dbReference type="EMBL" id="CDZ32178.1"/>
    </source>
</evidence>
<dbReference type="PANTHER" id="PTHR35004:SF6">
    <property type="entry name" value="TRANSPOSASE"/>
    <property type="match status" value="1"/>
</dbReference>
<feature type="domain" description="Integrase catalytic" evidence="1">
    <location>
        <begin position="275"/>
        <end position="469"/>
    </location>
</feature>
<dbReference type="InterPro" id="IPR009004">
    <property type="entry name" value="Transposase_Mu_C"/>
</dbReference>
<dbReference type="AlphaFoldDB" id="A0A0T7FAY2"/>
<dbReference type="SUPFAM" id="SSF53098">
    <property type="entry name" value="Ribonuclease H-like"/>
    <property type="match status" value="1"/>
</dbReference>
<organism evidence="3 4">
    <name type="scientific">Neorhizobium galegae bv. officinalis</name>
    <dbReference type="NCBI Taxonomy" id="323656"/>
    <lineage>
        <taxon>Bacteria</taxon>
        <taxon>Pseudomonadati</taxon>
        <taxon>Pseudomonadota</taxon>
        <taxon>Alphaproteobacteria</taxon>
        <taxon>Hyphomicrobiales</taxon>
        <taxon>Rhizobiaceae</taxon>
        <taxon>Rhizobium/Agrobacterium group</taxon>
        <taxon>Neorhizobium</taxon>
    </lineage>
</organism>
<dbReference type="PROSITE" id="PS50994">
    <property type="entry name" value="INTEGRASE"/>
    <property type="match status" value="1"/>
</dbReference>
<dbReference type="Pfam" id="PF02316">
    <property type="entry name" value="HTH_Tnp_Mu_1"/>
    <property type="match status" value="1"/>
</dbReference>
<sequence length="736" mass="82425">MKEWLTAREIAAETLPDMPNTERGVQLVAERGAWDTHPTYARSRKGRGGGLEFHYRLLPTLAQIAYVQKHMTVGAEPVEPKTIIVDAPIIAGKAGEERDARLAIMAAFETFSRGLRLNKQACIAVFCDKYQMGSVKVDAWVKERIPTVGRRTLWRWLSVKACGKIEALAVDRSKARAGKGILETAYNGAVKAFILAWIATNPALAADAIRGYVEDEYGKELLDANGELKELPPLRTFQHFIKGLKASEKVVLTAITNPDKYRSTMKLRGTGSYQWITRANELWMIDASPGDAMLIDGRHSIYVCIDVATRWMTITVTKTPRASAVGLLMRKAILRSGICSTVKTDNGSDFVARDTQRLFTALDITAERSEAFTPEEKAFVERAIKTVQHSFFTQLPGYIGHNVSERKAIEERKSFAQRLGDVEIETFSASVTAEQLQQQLDDWLEYKYHHDQHGGLFGKTPAQAVAEKTDVIRRVDERALDVLLMPVAGKDGMRRMTAQGIKIDENYYICSSILPGTDVFVRLDPIDMGKVYVFDLKDGRFIDEAICPKLSNINRPAFVKAKKQEFNAMVADRTRGIKADVRALQKGPSGIERTIRLAKKKSAEREEQNANVIPMPRREEPHSTPQISAALDAISSADRPATFELTAAQMEMHARIERELGLQPLTAPEGATPIRKEETPQQRFQRWFDIDQRYRAGEPVDGELLIALGEYKAGVEWKVQMGMRETFGDQAPVLRT</sequence>
<dbReference type="EMBL" id="CCRH01000002">
    <property type="protein sequence ID" value="CDZ32178.1"/>
    <property type="molecule type" value="Genomic_DNA"/>
</dbReference>
<dbReference type="GO" id="GO:0003677">
    <property type="term" value="F:DNA binding"/>
    <property type="evidence" value="ECO:0007669"/>
    <property type="project" value="InterPro"/>
</dbReference>
<dbReference type="SUPFAM" id="SSF46955">
    <property type="entry name" value="Putative DNA-binding domain"/>
    <property type="match status" value="1"/>
</dbReference>
<proteinExistence type="predicted"/>
<dbReference type="SUPFAM" id="SSF50610">
    <property type="entry name" value="mu transposase, C-terminal domain"/>
    <property type="match status" value="1"/>
</dbReference>
<dbReference type="Pfam" id="PF09299">
    <property type="entry name" value="Mu-transpos_C"/>
    <property type="match status" value="1"/>
</dbReference>
<dbReference type="Gene3D" id="1.10.10.10">
    <property type="entry name" value="Winged helix-like DNA-binding domain superfamily/Winged helix DNA-binding domain"/>
    <property type="match status" value="1"/>
</dbReference>
<dbReference type="GO" id="GO:0015074">
    <property type="term" value="P:DNA integration"/>
    <property type="evidence" value="ECO:0007669"/>
    <property type="project" value="InterPro"/>
</dbReference>
<dbReference type="InterPro" id="IPR001584">
    <property type="entry name" value="Integrase_cat-core"/>
</dbReference>
<dbReference type="PROSITE" id="PS51702">
    <property type="entry name" value="HTH_MU"/>
    <property type="match status" value="1"/>
</dbReference>
<dbReference type="InterPro" id="IPR012337">
    <property type="entry name" value="RNaseH-like_sf"/>
</dbReference>
<feature type="domain" description="HTH Mu-type" evidence="2">
    <location>
        <begin position="3"/>
        <end position="74"/>
    </location>
</feature>
<dbReference type="InterPro" id="IPR036397">
    <property type="entry name" value="RNaseH_sf"/>
</dbReference>